<organism evidence="1 2">
    <name type="scientific">Wickerhamomyces pijperi</name>
    <name type="common">Yeast</name>
    <name type="synonym">Pichia pijperi</name>
    <dbReference type="NCBI Taxonomy" id="599730"/>
    <lineage>
        <taxon>Eukaryota</taxon>
        <taxon>Fungi</taxon>
        <taxon>Dikarya</taxon>
        <taxon>Ascomycota</taxon>
        <taxon>Saccharomycotina</taxon>
        <taxon>Saccharomycetes</taxon>
        <taxon>Phaffomycetales</taxon>
        <taxon>Wickerhamomycetaceae</taxon>
        <taxon>Wickerhamomyces</taxon>
    </lineage>
</organism>
<evidence type="ECO:0000313" key="1">
    <source>
        <dbReference type="EMBL" id="KAH3683506.1"/>
    </source>
</evidence>
<name>A0A9P8TLR5_WICPI</name>
<reference evidence="1" key="1">
    <citation type="journal article" date="2021" name="Open Biol.">
        <title>Shared evolutionary footprints suggest mitochondrial oxidative damage underlies multiple complex I losses in fungi.</title>
        <authorList>
            <person name="Schikora-Tamarit M.A."/>
            <person name="Marcet-Houben M."/>
            <person name="Nosek J."/>
            <person name="Gabaldon T."/>
        </authorList>
    </citation>
    <scope>NUCLEOTIDE SEQUENCE</scope>
    <source>
        <strain evidence="1">CBS2887</strain>
    </source>
</reference>
<keyword evidence="2" id="KW-1185">Reference proteome</keyword>
<dbReference type="OrthoDB" id="3981000at2759"/>
<comment type="caution">
    <text evidence="1">The sequence shown here is derived from an EMBL/GenBank/DDBJ whole genome shotgun (WGS) entry which is preliminary data.</text>
</comment>
<evidence type="ECO:0000313" key="2">
    <source>
        <dbReference type="Proteomes" id="UP000774326"/>
    </source>
</evidence>
<sequence>MLKLSTRLIKPLNTCKLPYSQVRYQSSSKTNSAILNSHIKETQANSIKKSTIKSQENIAGKTKKPEYNALSNANLLTKPQQSHAISPKDTLQSNKPSALKTKLNYDSIPKITPQATLDPTLLSIDCFYARHQPLQLDKLKSTLIPTTISSRLLNGYESCWSYSATGLESFPEWFALDSSTMNSCKPFVPPLSEEQKMDARIKECQDSDVKKLLITKKATKEKGKGRGRTKPLAVLLGRDSYKKKL</sequence>
<gene>
    <name evidence="1" type="ORF">WICPIJ_005524</name>
</gene>
<accession>A0A9P8TLR5</accession>
<protein>
    <submittedName>
        <fullName evidence="1">Uncharacterized protein</fullName>
    </submittedName>
</protein>
<reference evidence="1" key="2">
    <citation type="submission" date="2021-01" db="EMBL/GenBank/DDBJ databases">
        <authorList>
            <person name="Schikora-Tamarit M.A."/>
        </authorList>
    </citation>
    <scope>NUCLEOTIDE SEQUENCE</scope>
    <source>
        <strain evidence="1">CBS2887</strain>
    </source>
</reference>
<dbReference type="EMBL" id="JAEUBG010003093">
    <property type="protein sequence ID" value="KAH3683506.1"/>
    <property type="molecule type" value="Genomic_DNA"/>
</dbReference>
<dbReference type="AlphaFoldDB" id="A0A9P8TLR5"/>
<dbReference type="Proteomes" id="UP000774326">
    <property type="component" value="Unassembled WGS sequence"/>
</dbReference>
<proteinExistence type="predicted"/>